<organism evidence="1 2">
    <name type="scientific">Trema orientale</name>
    <name type="common">Charcoal tree</name>
    <name type="synonym">Celtis orientalis</name>
    <dbReference type="NCBI Taxonomy" id="63057"/>
    <lineage>
        <taxon>Eukaryota</taxon>
        <taxon>Viridiplantae</taxon>
        <taxon>Streptophyta</taxon>
        <taxon>Embryophyta</taxon>
        <taxon>Tracheophyta</taxon>
        <taxon>Spermatophyta</taxon>
        <taxon>Magnoliopsida</taxon>
        <taxon>eudicotyledons</taxon>
        <taxon>Gunneridae</taxon>
        <taxon>Pentapetalae</taxon>
        <taxon>rosids</taxon>
        <taxon>fabids</taxon>
        <taxon>Rosales</taxon>
        <taxon>Cannabaceae</taxon>
        <taxon>Trema</taxon>
    </lineage>
</organism>
<dbReference type="EMBL" id="JXTC01000365">
    <property type="protein sequence ID" value="PON60425.1"/>
    <property type="molecule type" value="Genomic_DNA"/>
</dbReference>
<gene>
    <name evidence="1" type="ORF">TorRG33x02_284830</name>
</gene>
<evidence type="ECO:0000313" key="1">
    <source>
        <dbReference type="EMBL" id="PON60425.1"/>
    </source>
</evidence>
<dbReference type="InParanoid" id="A0A2P5CHH5"/>
<sequence length="378" mass="42930">MYRRVELEAEPYKPMEVSWSSSSTLGVGEEGKDKARTFGHDADDFFLVDSYDERAPKCPSRGVDGLIPTVLHNRAIVPIHPLICACLIDCGIALGQLFPNMQQSLVGCFVLWWKARLCDCSHDHEEFPFGQVPLWRSQVPINFHNLDGKPERRHCPVFSKDELFYLKTILLIDLKEHYTKVSWPVRHWHQWESLSTVHEALIPELPSSSTAPPRSVVLGMTSSHCYKREWKQRIKKKSNQHRSRASKQEDVPCIEDLSQADGHFVELEASVANTHFASLPRMTPTSQPRLETPLSLKRRVGVPYSNSSPLNRVRVHSLQPFQWPRQVLRCPGPTGCLLDPLGDHGTPASPTCYLRQGLPLALHEPTEPSLHRDQPRGL</sequence>
<accession>A0A2P5CHH5</accession>
<proteinExistence type="predicted"/>
<protein>
    <submittedName>
        <fullName evidence="1">Uncharacterized protein</fullName>
    </submittedName>
</protein>
<name>A0A2P5CHH5_TREOI</name>
<evidence type="ECO:0000313" key="2">
    <source>
        <dbReference type="Proteomes" id="UP000237000"/>
    </source>
</evidence>
<reference evidence="2" key="1">
    <citation type="submission" date="2016-06" db="EMBL/GenBank/DDBJ databases">
        <title>Parallel loss of symbiosis genes in relatives of nitrogen-fixing non-legume Parasponia.</title>
        <authorList>
            <person name="Van Velzen R."/>
            <person name="Holmer R."/>
            <person name="Bu F."/>
            <person name="Rutten L."/>
            <person name="Van Zeijl A."/>
            <person name="Liu W."/>
            <person name="Santuari L."/>
            <person name="Cao Q."/>
            <person name="Sharma T."/>
            <person name="Shen D."/>
            <person name="Roswanjaya Y."/>
            <person name="Wardhani T."/>
            <person name="Kalhor M.S."/>
            <person name="Jansen J."/>
            <person name="Van den Hoogen J."/>
            <person name="Gungor B."/>
            <person name="Hartog M."/>
            <person name="Hontelez J."/>
            <person name="Verver J."/>
            <person name="Yang W.-C."/>
            <person name="Schijlen E."/>
            <person name="Repin R."/>
            <person name="Schilthuizen M."/>
            <person name="Schranz E."/>
            <person name="Heidstra R."/>
            <person name="Miyata K."/>
            <person name="Fedorova E."/>
            <person name="Kohlen W."/>
            <person name="Bisseling T."/>
            <person name="Smit S."/>
            <person name="Geurts R."/>
        </authorList>
    </citation>
    <scope>NUCLEOTIDE SEQUENCE [LARGE SCALE GENOMIC DNA]</scope>
    <source>
        <strain evidence="2">cv. RG33-2</strain>
    </source>
</reference>
<keyword evidence="2" id="KW-1185">Reference proteome</keyword>
<dbReference type="AlphaFoldDB" id="A0A2P5CHH5"/>
<comment type="caution">
    <text evidence="1">The sequence shown here is derived from an EMBL/GenBank/DDBJ whole genome shotgun (WGS) entry which is preliminary data.</text>
</comment>
<dbReference type="Proteomes" id="UP000237000">
    <property type="component" value="Unassembled WGS sequence"/>
</dbReference>